<proteinExistence type="inferred from homology"/>
<dbReference type="GO" id="GO:0006508">
    <property type="term" value="P:proteolysis"/>
    <property type="evidence" value="ECO:0007669"/>
    <property type="project" value="InterPro"/>
</dbReference>
<dbReference type="InterPro" id="IPR038765">
    <property type="entry name" value="Papain-like_cys_pep_sf"/>
</dbReference>
<gene>
    <name evidence="4" type="ORF">M011DRAFT_457296</name>
</gene>
<dbReference type="InterPro" id="IPR025660">
    <property type="entry name" value="Pept_his_AS"/>
</dbReference>
<evidence type="ECO:0000313" key="4">
    <source>
        <dbReference type="EMBL" id="KAF2749223.1"/>
    </source>
</evidence>
<feature type="domain" description="Peptidase C1A papain C-terminal" evidence="3">
    <location>
        <begin position="102"/>
        <end position="318"/>
    </location>
</feature>
<keyword evidence="5" id="KW-1185">Reference proteome</keyword>
<dbReference type="SMART" id="SM00645">
    <property type="entry name" value="Pept_C1"/>
    <property type="match status" value="1"/>
</dbReference>
<comment type="similarity">
    <text evidence="1">Belongs to the peptidase C1 family.</text>
</comment>
<protein>
    <submittedName>
        <fullName evidence="4">Cysteine proteinase</fullName>
    </submittedName>
</protein>
<dbReference type="Gene3D" id="3.90.70.10">
    <property type="entry name" value="Cysteine proteinases"/>
    <property type="match status" value="1"/>
</dbReference>
<name>A0A6A6VG62_9PLEO</name>
<evidence type="ECO:0000256" key="1">
    <source>
        <dbReference type="ARBA" id="ARBA00008455"/>
    </source>
</evidence>
<dbReference type="Pfam" id="PF00112">
    <property type="entry name" value="Peptidase_C1"/>
    <property type="match status" value="1"/>
</dbReference>
<organism evidence="4 5">
    <name type="scientific">Sporormia fimetaria CBS 119925</name>
    <dbReference type="NCBI Taxonomy" id="1340428"/>
    <lineage>
        <taxon>Eukaryota</taxon>
        <taxon>Fungi</taxon>
        <taxon>Dikarya</taxon>
        <taxon>Ascomycota</taxon>
        <taxon>Pezizomycotina</taxon>
        <taxon>Dothideomycetes</taxon>
        <taxon>Pleosporomycetidae</taxon>
        <taxon>Pleosporales</taxon>
        <taxon>Sporormiaceae</taxon>
        <taxon>Sporormia</taxon>
    </lineage>
</organism>
<feature type="chain" id="PRO_5025650416" evidence="2">
    <location>
        <begin position="20"/>
        <end position="659"/>
    </location>
</feature>
<dbReference type="Proteomes" id="UP000799440">
    <property type="component" value="Unassembled WGS sequence"/>
</dbReference>
<dbReference type="InterPro" id="IPR000668">
    <property type="entry name" value="Peptidase_C1A_C"/>
</dbReference>
<feature type="signal peptide" evidence="2">
    <location>
        <begin position="1"/>
        <end position="19"/>
    </location>
</feature>
<dbReference type="SUPFAM" id="SSF54001">
    <property type="entry name" value="Cysteine proteinases"/>
    <property type="match status" value="1"/>
</dbReference>
<dbReference type="PRINTS" id="PR00705">
    <property type="entry name" value="PAPAIN"/>
</dbReference>
<evidence type="ECO:0000259" key="3">
    <source>
        <dbReference type="SMART" id="SM00645"/>
    </source>
</evidence>
<dbReference type="InterPro" id="IPR013128">
    <property type="entry name" value="Peptidase_C1A"/>
</dbReference>
<dbReference type="EMBL" id="MU006567">
    <property type="protein sequence ID" value="KAF2749223.1"/>
    <property type="molecule type" value="Genomic_DNA"/>
</dbReference>
<dbReference type="GO" id="GO:0008234">
    <property type="term" value="F:cysteine-type peptidase activity"/>
    <property type="evidence" value="ECO:0007669"/>
    <property type="project" value="InterPro"/>
</dbReference>
<dbReference type="PANTHER" id="PTHR12411">
    <property type="entry name" value="CYSTEINE PROTEASE FAMILY C1-RELATED"/>
    <property type="match status" value="1"/>
</dbReference>
<sequence length="659" mass="74016">MPSATLLSTLLLHASLCYAGLILTKQHIRQDLNGDFPDENVPTVVHNDHTHGIGFFDADPTSDAKADRIDRSKWMRSYDTPPVPRPGSAPYDGVDAYKKKKLPRSVDWRDRFGVNWITTVQNQGACGSCWAFATTALIESMIRIQHGTWSKRSEADLFEASSLTCSTGGEFEQALLVIDGEGIADTRCNIYYAADRPFMACGDRRGRTLRLGDYVPIETPEDTKWWLVNIGPVTCGIVIYQDFFDWTPDQGVYRHVDVPGEQPLGGHGLLIVGYDDDQEAWIVKNSWGLEYQGEPEGDQGYWLIGYGEISIDDIQNPRYGVTNIDPDRFARRFHHNGLLYQSSEGKTHRNFQAMRASASGDLVWLNRTGEGTKKWSVTDEIIVYDFPEDEEFVNTYAGSAGPVTGQPVFLESSYGPQKEVVYWVEVNSSFAHWFYTEDGQREAPIGKEQNTWLQTAPGAVGNATGYLGFVQLDNSDFTVVIRTNEGSLDEYFADTQPGLWYFGARIAEEGILQSGPALVQSNIGLNVYDDETAGNLRLATRRGVWRGYPRHTPVMIQNFWDTVDENDNGGFQLLVAAADGWVEHWQRINDDILENPPVAGQEGKWELVGSFGDGEVAHVWGLVQGSYNFALEAVVEDLKGELWHWEYTGEWERKRRLPS</sequence>
<dbReference type="AlphaFoldDB" id="A0A6A6VG62"/>
<evidence type="ECO:0000256" key="2">
    <source>
        <dbReference type="SAM" id="SignalP"/>
    </source>
</evidence>
<dbReference type="PROSITE" id="PS00639">
    <property type="entry name" value="THIOL_PROTEASE_HIS"/>
    <property type="match status" value="1"/>
</dbReference>
<keyword evidence="2" id="KW-0732">Signal</keyword>
<evidence type="ECO:0000313" key="5">
    <source>
        <dbReference type="Proteomes" id="UP000799440"/>
    </source>
</evidence>
<dbReference type="OrthoDB" id="2445485at2759"/>
<dbReference type="PROSITE" id="PS00139">
    <property type="entry name" value="THIOL_PROTEASE_CYS"/>
    <property type="match status" value="1"/>
</dbReference>
<accession>A0A6A6VG62</accession>
<dbReference type="InterPro" id="IPR000169">
    <property type="entry name" value="Pept_cys_AS"/>
</dbReference>
<reference evidence="4" key="1">
    <citation type="journal article" date="2020" name="Stud. Mycol.">
        <title>101 Dothideomycetes genomes: a test case for predicting lifestyles and emergence of pathogens.</title>
        <authorList>
            <person name="Haridas S."/>
            <person name="Albert R."/>
            <person name="Binder M."/>
            <person name="Bloem J."/>
            <person name="Labutti K."/>
            <person name="Salamov A."/>
            <person name="Andreopoulos B."/>
            <person name="Baker S."/>
            <person name="Barry K."/>
            <person name="Bills G."/>
            <person name="Bluhm B."/>
            <person name="Cannon C."/>
            <person name="Castanera R."/>
            <person name="Culley D."/>
            <person name="Daum C."/>
            <person name="Ezra D."/>
            <person name="Gonzalez J."/>
            <person name="Henrissat B."/>
            <person name="Kuo A."/>
            <person name="Liang C."/>
            <person name="Lipzen A."/>
            <person name="Lutzoni F."/>
            <person name="Magnuson J."/>
            <person name="Mondo S."/>
            <person name="Nolan M."/>
            <person name="Ohm R."/>
            <person name="Pangilinan J."/>
            <person name="Park H.-J."/>
            <person name="Ramirez L."/>
            <person name="Alfaro M."/>
            <person name="Sun H."/>
            <person name="Tritt A."/>
            <person name="Yoshinaga Y."/>
            <person name="Zwiers L.-H."/>
            <person name="Turgeon B."/>
            <person name="Goodwin S."/>
            <person name="Spatafora J."/>
            <person name="Crous P."/>
            <person name="Grigoriev I."/>
        </authorList>
    </citation>
    <scope>NUCLEOTIDE SEQUENCE</scope>
    <source>
        <strain evidence="4">CBS 119925</strain>
    </source>
</reference>